<evidence type="ECO:0000313" key="1">
    <source>
        <dbReference type="EMBL" id="MBR7745638.1"/>
    </source>
</evidence>
<organism evidence="1 2">
    <name type="scientific">Undibacterium baiyunense</name>
    <dbReference type="NCBI Taxonomy" id="2828731"/>
    <lineage>
        <taxon>Bacteria</taxon>
        <taxon>Pseudomonadati</taxon>
        <taxon>Pseudomonadota</taxon>
        <taxon>Betaproteobacteria</taxon>
        <taxon>Burkholderiales</taxon>
        <taxon>Oxalobacteraceae</taxon>
        <taxon>Undibacterium</taxon>
    </lineage>
</organism>
<dbReference type="EMBL" id="JAGSPM010000002">
    <property type="protein sequence ID" value="MBR7745638.1"/>
    <property type="molecule type" value="Genomic_DNA"/>
</dbReference>
<reference evidence="1 2" key="1">
    <citation type="submission" date="2021-04" db="EMBL/GenBank/DDBJ databases">
        <title>novel species isolated from subtropical streams in China.</title>
        <authorList>
            <person name="Lu H."/>
        </authorList>
    </citation>
    <scope>NUCLEOTIDE SEQUENCE [LARGE SCALE GENOMIC DNA]</scope>
    <source>
        <strain evidence="1 2">BYS107W</strain>
    </source>
</reference>
<keyword evidence="2" id="KW-1185">Reference proteome</keyword>
<gene>
    <name evidence="1" type="ORF">KDM92_03535</name>
</gene>
<sequence>MARYLPVFALAVKHEYFEGDAHPDRMGLVFTPDKDSAIIMQQENLLLRRSVSGFEIWQEQRLDSVGDASAEMNGDLATLNLTFSVTASDPAFNSYTKWELDKPIRFENKDSVRLTATQLDTNAVNLSRSAGLVDTARHAMQVQFYIRIAHVLKQGMTRYEIELKAKALHWKYFFTGAIGRKTVEIFNLDGSSKEDELLFQRSTELVNNTGTAFLSKVPFPMRSIPTQRFQLREEGANGRVLMRRLPNASIHQIGKEGVPGGQTLVVAEIYIHQ</sequence>
<dbReference type="AlphaFoldDB" id="A0A941DDG7"/>
<evidence type="ECO:0000313" key="2">
    <source>
        <dbReference type="Proteomes" id="UP000680158"/>
    </source>
</evidence>
<dbReference type="Proteomes" id="UP000680158">
    <property type="component" value="Unassembled WGS sequence"/>
</dbReference>
<name>A0A941DDG7_9BURK</name>
<accession>A0A941DDG7</accession>
<comment type="caution">
    <text evidence="1">The sequence shown here is derived from an EMBL/GenBank/DDBJ whole genome shotgun (WGS) entry which is preliminary data.</text>
</comment>
<dbReference type="RefSeq" id="WP_212683041.1">
    <property type="nucleotide sequence ID" value="NZ_JAGSPM010000002.1"/>
</dbReference>
<proteinExistence type="predicted"/>
<protein>
    <submittedName>
        <fullName evidence="1">Uncharacterized protein</fullName>
    </submittedName>
</protein>